<keyword evidence="3" id="KW-0645">Protease</keyword>
<accession>A0A381XZK4</accession>
<dbReference type="SUPFAM" id="SSF53187">
    <property type="entry name" value="Zn-dependent exopeptidases"/>
    <property type="match status" value="1"/>
</dbReference>
<name>A0A381XZK4_9ZZZZ</name>
<dbReference type="GO" id="GO:0004181">
    <property type="term" value="F:metallocarboxypeptidase activity"/>
    <property type="evidence" value="ECO:0007669"/>
    <property type="project" value="InterPro"/>
</dbReference>
<dbReference type="PANTHER" id="PTHR11705:SF143">
    <property type="entry name" value="SLL0236 PROTEIN"/>
    <property type="match status" value="1"/>
</dbReference>
<dbReference type="GO" id="GO:0008270">
    <property type="term" value="F:zinc ion binding"/>
    <property type="evidence" value="ECO:0007669"/>
    <property type="project" value="InterPro"/>
</dbReference>
<organism evidence="8">
    <name type="scientific">marine metagenome</name>
    <dbReference type="NCBI Taxonomy" id="408172"/>
    <lineage>
        <taxon>unclassified sequences</taxon>
        <taxon>metagenomes</taxon>
        <taxon>ecological metagenomes</taxon>
    </lineage>
</organism>
<dbReference type="EMBL" id="UINC01016919">
    <property type="protein sequence ID" value="SVA70070.1"/>
    <property type="molecule type" value="Genomic_DNA"/>
</dbReference>
<feature type="non-terminal residue" evidence="8">
    <location>
        <position position="553"/>
    </location>
</feature>
<protein>
    <recommendedName>
        <fullName evidence="7">Peptidase M14 domain-containing protein</fullName>
    </recommendedName>
</protein>
<dbReference type="GO" id="GO:0005615">
    <property type="term" value="C:extracellular space"/>
    <property type="evidence" value="ECO:0007669"/>
    <property type="project" value="TreeGrafter"/>
</dbReference>
<keyword evidence="6" id="KW-0482">Metalloprotease</keyword>
<reference evidence="8" key="1">
    <citation type="submission" date="2018-05" db="EMBL/GenBank/DDBJ databases">
        <authorList>
            <person name="Lanie J.A."/>
            <person name="Ng W.-L."/>
            <person name="Kazmierczak K.M."/>
            <person name="Andrzejewski T.M."/>
            <person name="Davidsen T.M."/>
            <person name="Wayne K.J."/>
            <person name="Tettelin H."/>
            <person name="Glass J.I."/>
            <person name="Rusch D."/>
            <person name="Podicherti R."/>
            <person name="Tsui H.-C.T."/>
            <person name="Winkler M.E."/>
        </authorList>
    </citation>
    <scope>NUCLEOTIDE SEQUENCE</scope>
</reference>
<dbReference type="GO" id="GO:0006508">
    <property type="term" value="P:proteolysis"/>
    <property type="evidence" value="ECO:0007669"/>
    <property type="project" value="UniProtKB-KW"/>
</dbReference>
<gene>
    <name evidence="8" type="ORF">METZ01_LOCUS122924</name>
</gene>
<evidence type="ECO:0000313" key="8">
    <source>
        <dbReference type="EMBL" id="SVA70070.1"/>
    </source>
</evidence>
<evidence type="ECO:0000256" key="6">
    <source>
        <dbReference type="ARBA" id="ARBA00023049"/>
    </source>
</evidence>
<comment type="similarity">
    <text evidence="2">Belongs to the peptidase M14 family.</text>
</comment>
<sequence length="553" mass="63795">MKNIKLFLLPLFNLTIIFGGTTLQSPSQFLGYELGDKFTFHHDAVDYFEHVSTVSKHIELITYGETYEGRPLIVSVITHPNNKESVESIRTNHLITSGLMEGEKMENPLSVVWLSYSVHGNESSSMEAAIKTLHTFADTNNVEQLKWLEKVVLMIDPCINPDGRDRYANYHRMTGNLIPDVDATTREHREPWPGGRTNHYYHDLNRDWVWQSQQESQQRLKLYNQWLPHIHVDYHEQSYNDPYYFAPAVEPYHELITPWQREFQAIIGDNNAKYFDERQLLYFRNEEFDLLYPGYGDTYPIYKGAIGMTYEKGGSGAGGVAVITSDTDTLTLKERLNHHYWTGLATVEATYNNSEKVIQEFQDYYNKSNSDPTGIYKNFIISNLLNHEHKKNDLIDLLDANGIDYYYPLFPEKKLENVYNYKTGLSEDRIINSEDIVIPAKQDFSVLTQILFEPKTYLSDSLTYDITAWSLPYIFGLSAYATEDEIELGNSKKKSDPAPLTLFQKGTYGLLVEWGTLNSLKFLTELLREKVTVRVAEKSFSIVGHDFTPGTLF</sequence>
<evidence type="ECO:0000259" key="7">
    <source>
        <dbReference type="Pfam" id="PF00246"/>
    </source>
</evidence>
<dbReference type="AlphaFoldDB" id="A0A381XZK4"/>
<keyword evidence="5" id="KW-0862">Zinc</keyword>
<dbReference type="Gene3D" id="3.40.630.10">
    <property type="entry name" value="Zn peptidases"/>
    <property type="match status" value="1"/>
</dbReference>
<evidence type="ECO:0000256" key="3">
    <source>
        <dbReference type="ARBA" id="ARBA00022670"/>
    </source>
</evidence>
<dbReference type="Pfam" id="PF00246">
    <property type="entry name" value="Peptidase_M14"/>
    <property type="match status" value="1"/>
</dbReference>
<dbReference type="PANTHER" id="PTHR11705">
    <property type="entry name" value="PROTEASE FAMILY M14 CARBOXYPEPTIDASE A,B"/>
    <property type="match status" value="1"/>
</dbReference>
<dbReference type="InterPro" id="IPR000834">
    <property type="entry name" value="Peptidase_M14"/>
</dbReference>
<evidence type="ECO:0000256" key="4">
    <source>
        <dbReference type="ARBA" id="ARBA00022801"/>
    </source>
</evidence>
<evidence type="ECO:0000256" key="5">
    <source>
        <dbReference type="ARBA" id="ARBA00022833"/>
    </source>
</evidence>
<evidence type="ECO:0000256" key="2">
    <source>
        <dbReference type="ARBA" id="ARBA00005988"/>
    </source>
</evidence>
<comment type="cofactor">
    <cofactor evidence="1">
        <name>Zn(2+)</name>
        <dbReference type="ChEBI" id="CHEBI:29105"/>
    </cofactor>
</comment>
<feature type="domain" description="Peptidase M14" evidence="7">
    <location>
        <begin position="53"/>
        <end position="216"/>
    </location>
</feature>
<proteinExistence type="inferred from homology"/>
<evidence type="ECO:0000256" key="1">
    <source>
        <dbReference type="ARBA" id="ARBA00001947"/>
    </source>
</evidence>
<keyword evidence="4" id="KW-0378">Hydrolase</keyword>